<dbReference type="SUPFAM" id="SSF89919">
    <property type="entry name" value="Ribosome-binding factor A, RbfA"/>
    <property type="match status" value="1"/>
</dbReference>
<organism evidence="2 3">
    <name type="scientific">Candidatus Kaiserbacteria bacterium RIFCSPHIGHO2_01_FULL_55_17</name>
    <dbReference type="NCBI Taxonomy" id="1798484"/>
    <lineage>
        <taxon>Bacteria</taxon>
        <taxon>Candidatus Kaiseribacteriota</taxon>
    </lineage>
</organism>
<dbReference type="InterPro" id="IPR000238">
    <property type="entry name" value="RbfA"/>
</dbReference>
<sequence length="106" mass="12380">MGRHHAQVAQELAHLAGDFFAREKPQRALLTVTRAELADDFKNVMIFFSVLPETEESAALKFAKRARSDFREYVKKHSFFHPVPTVDFEIDYGEKNRQRVDELTRK</sequence>
<dbReference type="InterPro" id="IPR023799">
    <property type="entry name" value="RbfA_dom_sf"/>
</dbReference>
<gene>
    <name evidence="2" type="ORF">A2853_00985</name>
</gene>
<dbReference type="Pfam" id="PF02033">
    <property type="entry name" value="RBFA"/>
    <property type="match status" value="1"/>
</dbReference>
<proteinExistence type="predicted"/>
<comment type="caution">
    <text evidence="2">The sequence shown here is derived from an EMBL/GenBank/DDBJ whole genome shotgun (WGS) entry which is preliminary data.</text>
</comment>
<protein>
    <recommendedName>
        <fullName evidence="4">Ribosome-binding factor A</fullName>
    </recommendedName>
</protein>
<keyword evidence="1" id="KW-0690">Ribosome biogenesis</keyword>
<evidence type="ECO:0000256" key="1">
    <source>
        <dbReference type="ARBA" id="ARBA00022517"/>
    </source>
</evidence>
<dbReference type="Proteomes" id="UP000177958">
    <property type="component" value="Unassembled WGS sequence"/>
</dbReference>
<dbReference type="Gene3D" id="3.30.300.20">
    <property type="match status" value="1"/>
</dbReference>
<accession>A0A1F6D9C8</accession>
<name>A0A1F6D9C8_9BACT</name>
<evidence type="ECO:0008006" key="4">
    <source>
        <dbReference type="Google" id="ProtNLM"/>
    </source>
</evidence>
<evidence type="ECO:0000313" key="2">
    <source>
        <dbReference type="EMBL" id="OGG58049.1"/>
    </source>
</evidence>
<dbReference type="AlphaFoldDB" id="A0A1F6D9C8"/>
<dbReference type="EMBL" id="MFKX01000007">
    <property type="protein sequence ID" value="OGG58049.1"/>
    <property type="molecule type" value="Genomic_DNA"/>
</dbReference>
<dbReference type="InterPro" id="IPR015946">
    <property type="entry name" value="KH_dom-like_a/b"/>
</dbReference>
<reference evidence="2 3" key="1">
    <citation type="journal article" date="2016" name="Nat. Commun.">
        <title>Thousands of microbial genomes shed light on interconnected biogeochemical processes in an aquifer system.</title>
        <authorList>
            <person name="Anantharaman K."/>
            <person name="Brown C.T."/>
            <person name="Hug L.A."/>
            <person name="Sharon I."/>
            <person name="Castelle C.J."/>
            <person name="Probst A.J."/>
            <person name="Thomas B.C."/>
            <person name="Singh A."/>
            <person name="Wilkins M.J."/>
            <person name="Karaoz U."/>
            <person name="Brodie E.L."/>
            <person name="Williams K.H."/>
            <person name="Hubbard S.S."/>
            <person name="Banfield J.F."/>
        </authorList>
    </citation>
    <scope>NUCLEOTIDE SEQUENCE [LARGE SCALE GENOMIC DNA]</scope>
</reference>
<evidence type="ECO:0000313" key="3">
    <source>
        <dbReference type="Proteomes" id="UP000177958"/>
    </source>
</evidence>
<dbReference type="GO" id="GO:0006364">
    <property type="term" value="P:rRNA processing"/>
    <property type="evidence" value="ECO:0007669"/>
    <property type="project" value="InterPro"/>
</dbReference>